<geneLocation type="plasmid" evidence="2 3">
    <name>pHG3</name>
</geneLocation>
<dbReference type="AlphaFoldDB" id="A0A0K1IZI2"/>
<sequence length="218" mass="25113">MELILNNELARCEDVSPLVHPITTGVTNPATHINWLAEERQEVEIGFNLISCLMHTFFVVLITCTIASSASWRFVIHSIDTELKTPVMELLLHVFLFVSHLAMWALSAFSMEWAIFWIVTVWRIFYTGVFVAHFALFIDGYNCITTIRILIEPPLGDKRNFPTTGVTLNNVRHRRVQNLPTGLFRRIVGFDILFRGLQNLISPLTDIWVKRPNLRCVF</sequence>
<dbReference type="EMBL" id="CP011950">
    <property type="protein sequence ID" value="AKU09854.1"/>
    <property type="molecule type" value="Genomic_DNA"/>
</dbReference>
<feature type="transmembrane region" description="Helical" evidence="1">
    <location>
        <begin position="115"/>
        <end position="138"/>
    </location>
</feature>
<feature type="transmembrane region" description="Helical" evidence="1">
    <location>
        <begin position="90"/>
        <end position="109"/>
    </location>
</feature>
<keyword evidence="1" id="KW-0812">Transmembrane</keyword>
<reference evidence="3" key="1">
    <citation type="journal article" date="2015" name="J. Biotechnol.">
        <title>Complete genome sequence of Haloferax gibbonsii strain ARA6, a potential producer of polyhydroxyalkanoates and halocins isolated from Araruama, Rio de Janeiro, Brasil.</title>
        <authorList>
            <person name="Pinto L.H."/>
            <person name="D'Alincourt Carvalho-Assef A.P."/>
            <person name="Vieira R.P."/>
            <person name="Clementino M.M."/>
            <person name="Albano R.M."/>
        </authorList>
    </citation>
    <scope>NUCLEOTIDE SEQUENCE [LARGE SCALE GENOMIC DNA]</scope>
    <source>
        <strain evidence="3">ARA6</strain>
        <plasmid evidence="3">Plasmid pHG3</plasmid>
    </source>
</reference>
<keyword evidence="1" id="KW-0472">Membrane</keyword>
<name>A0A0K1IZI2_HALGI</name>
<keyword evidence="1" id="KW-1133">Transmembrane helix</keyword>
<keyword evidence="2" id="KW-0614">Plasmid</keyword>
<evidence type="ECO:0000256" key="1">
    <source>
        <dbReference type="SAM" id="Phobius"/>
    </source>
</evidence>
<evidence type="ECO:0000313" key="2">
    <source>
        <dbReference type="EMBL" id="AKU09854.1"/>
    </source>
</evidence>
<feature type="transmembrane region" description="Helical" evidence="1">
    <location>
        <begin position="45"/>
        <end position="69"/>
    </location>
</feature>
<evidence type="ECO:0000313" key="3">
    <source>
        <dbReference type="Proteomes" id="UP000066124"/>
    </source>
</evidence>
<accession>A0A0K1IZI2</accession>
<dbReference type="Proteomes" id="UP000066124">
    <property type="component" value="Plasmid pHG3"/>
</dbReference>
<dbReference type="KEGG" id="hgi:ABY42_18750"/>
<gene>
    <name evidence="2" type="ORF">ABY42_18750</name>
</gene>
<proteinExistence type="predicted"/>
<organism evidence="2 3">
    <name type="scientific">Haloferax gibbonsii</name>
    <dbReference type="NCBI Taxonomy" id="35746"/>
    <lineage>
        <taxon>Archaea</taxon>
        <taxon>Methanobacteriati</taxon>
        <taxon>Methanobacteriota</taxon>
        <taxon>Stenosarchaea group</taxon>
        <taxon>Halobacteria</taxon>
        <taxon>Halobacteriales</taxon>
        <taxon>Haloferacaceae</taxon>
        <taxon>Haloferax</taxon>
    </lineage>
</organism>
<protein>
    <submittedName>
        <fullName evidence="2">Uncharacterized protein</fullName>
    </submittedName>
</protein>